<protein>
    <submittedName>
        <fullName evidence="3">Chloramphenicol 3-O phosphotransferase</fullName>
        <ecNumber evidence="3">2.7.1.-</ecNumber>
    </submittedName>
</protein>
<dbReference type="RefSeq" id="WP_184192522.1">
    <property type="nucleotide sequence ID" value="NZ_JACHGW010000001.1"/>
</dbReference>
<evidence type="ECO:0000313" key="4">
    <source>
        <dbReference type="Proteomes" id="UP000520814"/>
    </source>
</evidence>
<name>A0A7W9W5G2_ARMRO</name>
<keyword evidence="4" id="KW-1185">Reference proteome</keyword>
<keyword evidence="3" id="KW-0808">Transferase</keyword>
<dbReference type="Proteomes" id="UP000520814">
    <property type="component" value="Unassembled WGS sequence"/>
</dbReference>
<sequence length="175" mass="19272">MPEPQIILLNGASSSGKSTLAKALQARLETPHVILAEDDFWAMLPERDYPFEVRYRLYYGFLHCIAALAEQGNFVIVDTVADDRAALLECARLLQPYPTLFVGVHCALPVLEAREKARGDRTPGTAQRQFATVHAHALYDTEVDTSQATLTACVDTVLAARAHPQSPRALTKLLD</sequence>
<reference evidence="3 4" key="1">
    <citation type="submission" date="2020-08" db="EMBL/GenBank/DDBJ databases">
        <title>Genomic Encyclopedia of Type Strains, Phase IV (KMG-IV): sequencing the most valuable type-strain genomes for metagenomic binning, comparative biology and taxonomic classification.</title>
        <authorList>
            <person name="Goeker M."/>
        </authorList>
    </citation>
    <scope>NUCLEOTIDE SEQUENCE [LARGE SCALE GENOMIC DNA]</scope>
    <source>
        <strain evidence="3 4">DSM 23562</strain>
    </source>
</reference>
<dbReference type="SUPFAM" id="SSF52540">
    <property type="entry name" value="P-loop containing nucleoside triphosphate hydrolases"/>
    <property type="match status" value="1"/>
</dbReference>
<dbReference type="PIRSF" id="PIRSF007531">
    <property type="entry name" value="CPT"/>
    <property type="match status" value="1"/>
</dbReference>
<dbReference type="EMBL" id="JACHGW010000001">
    <property type="protein sequence ID" value="MBB6048900.1"/>
    <property type="molecule type" value="Genomic_DNA"/>
</dbReference>
<evidence type="ECO:0000313" key="3">
    <source>
        <dbReference type="EMBL" id="MBB6048900.1"/>
    </source>
</evidence>
<accession>A0A7W9W5G2</accession>
<organism evidence="3 4">
    <name type="scientific">Armatimonas rosea</name>
    <dbReference type="NCBI Taxonomy" id="685828"/>
    <lineage>
        <taxon>Bacteria</taxon>
        <taxon>Bacillati</taxon>
        <taxon>Armatimonadota</taxon>
        <taxon>Armatimonadia</taxon>
        <taxon>Armatimonadales</taxon>
        <taxon>Armatimonadaceae</taxon>
        <taxon>Armatimonas</taxon>
    </lineage>
</organism>
<gene>
    <name evidence="3" type="ORF">HNQ39_000662</name>
</gene>
<dbReference type="Gene3D" id="3.40.50.300">
    <property type="entry name" value="P-loop containing nucleotide triphosphate hydrolases"/>
    <property type="match status" value="1"/>
</dbReference>
<dbReference type="GO" id="GO:0016740">
    <property type="term" value="F:transferase activity"/>
    <property type="evidence" value="ECO:0007669"/>
    <property type="project" value="UniProtKB-KW"/>
</dbReference>
<feature type="binding site" evidence="2">
    <location>
        <begin position="11"/>
        <end position="18"/>
    </location>
    <ligand>
        <name>ATP</name>
        <dbReference type="ChEBI" id="CHEBI:30616"/>
    </ligand>
</feature>
<proteinExistence type="predicted"/>
<comment type="caution">
    <text evidence="3">The sequence shown here is derived from an EMBL/GenBank/DDBJ whole genome shotgun (WGS) entry which is preliminary data.</text>
</comment>
<evidence type="ECO:0000256" key="2">
    <source>
        <dbReference type="PIRSR" id="PIRSR007531-2"/>
    </source>
</evidence>
<feature type="active site" evidence="1">
    <location>
        <position position="38"/>
    </location>
</feature>
<dbReference type="InterPro" id="IPR012853">
    <property type="entry name" value="CPT"/>
</dbReference>
<dbReference type="GO" id="GO:0005524">
    <property type="term" value="F:ATP binding"/>
    <property type="evidence" value="ECO:0007669"/>
    <property type="project" value="InterPro"/>
</dbReference>
<dbReference type="EC" id="2.7.1.-" evidence="3"/>
<dbReference type="InterPro" id="IPR027417">
    <property type="entry name" value="P-loop_NTPase"/>
</dbReference>
<dbReference type="Pfam" id="PF07931">
    <property type="entry name" value="CPT"/>
    <property type="match status" value="1"/>
</dbReference>
<evidence type="ECO:0000256" key="1">
    <source>
        <dbReference type="PIRSR" id="PIRSR007531-1"/>
    </source>
</evidence>
<dbReference type="AlphaFoldDB" id="A0A7W9W5G2"/>